<keyword evidence="6 7" id="KW-0067">ATP-binding</keyword>
<dbReference type="EC" id="2.7.11.1" evidence="1"/>
<dbReference type="SUPFAM" id="SSF103190">
    <property type="entry name" value="Sensory domain-like"/>
    <property type="match status" value="1"/>
</dbReference>
<feature type="binding site" evidence="7">
    <location>
        <position position="80"/>
    </location>
    <ligand>
        <name>ATP</name>
        <dbReference type="ChEBI" id="CHEBI:30616"/>
    </ligand>
</feature>
<evidence type="ECO:0000256" key="8">
    <source>
        <dbReference type="SAM" id="Phobius"/>
    </source>
</evidence>
<dbReference type="AlphaFoldDB" id="A0AAC8QAZ1"/>
<organism evidence="10 12">
    <name type="scientific">Archangium gephyra</name>
    <dbReference type="NCBI Taxonomy" id="48"/>
    <lineage>
        <taxon>Bacteria</taxon>
        <taxon>Pseudomonadati</taxon>
        <taxon>Myxococcota</taxon>
        <taxon>Myxococcia</taxon>
        <taxon>Myxococcales</taxon>
        <taxon>Cystobacterineae</taxon>
        <taxon>Archangiaceae</taxon>
        <taxon>Archangium</taxon>
    </lineage>
</organism>
<dbReference type="InterPro" id="IPR011009">
    <property type="entry name" value="Kinase-like_dom_sf"/>
</dbReference>
<evidence type="ECO:0000313" key="13">
    <source>
        <dbReference type="Proteomes" id="UP000256345"/>
    </source>
</evidence>
<keyword evidence="3" id="KW-0808">Transferase</keyword>
<keyword evidence="2 10" id="KW-0723">Serine/threonine-protein kinase</keyword>
<dbReference type="InterPro" id="IPR008271">
    <property type="entry name" value="Ser/Thr_kinase_AS"/>
</dbReference>
<dbReference type="KEGG" id="age:AA314_05968"/>
<evidence type="ECO:0000256" key="1">
    <source>
        <dbReference type="ARBA" id="ARBA00012513"/>
    </source>
</evidence>
<dbReference type="PROSITE" id="PS00107">
    <property type="entry name" value="PROTEIN_KINASE_ATP"/>
    <property type="match status" value="1"/>
</dbReference>
<evidence type="ECO:0000313" key="11">
    <source>
        <dbReference type="EMBL" id="REG37579.1"/>
    </source>
</evidence>
<keyword evidence="8" id="KW-0812">Transmembrane</keyword>
<dbReference type="SUPFAM" id="SSF56112">
    <property type="entry name" value="Protein kinase-like (PK-like)"/>
    <property type="match status" value="1"/>
</dbReference>
<reference evidence="10 12" key="1">
    <citation type="submission" date="2015-05" db="EMBL/GenBank/DDBJ databases">
        <title>Genome assembly of Archangium gephyra DSM 2261.</title>
        <authorList>
            <person name="Sharma G."/>
            <person name="Subramanian S."/>
        </authorList>
    </citation>
    <scope>NUCLEOTIDE SEQUENCE [LARGE SCALE GENOMIC DNA]</scope>
    <source>
        <strain evidence="10 12">DSM 2261</strain>
    </source>
</reference>
<feature type="domain" description="Protein kinase" evidence="9">
    <location>
        <begin position="51"/>
        <end position="313"/>
    </location>
</feature>
<evidence type="ECO:0000256" key="2">
    <source>
        <dbReference type="ARBA" id="ARBA00022527"/>
    </source>
</evidence>
<dbReference type="Gene3D" id="1.10.510.10">
    <property type="entry name" value="Transferase(Phosphotransferase) domain 1"/>
    <property type="match status" value="1"/>
</dbReference>
<evidence type="ECO:0000259" key="9">
    <source>
        <dbReference type="PROSITE" id="PS50011"/>
    </source>
</evidence>
<dbReference type="InterPro" id="IPR000719">
    <property type="entry name" value="Prot_kinase_dom"/>
</dbReference>
<keyword evidence="5 10" id="KW-0418">Kinase</keyword>
<reference evidence="11 13" key="2">
    <citation type="submission" date="2018-08" db="EMBL/GenBank/DDBJ databases">
        <title>Genomic Encyclopedia of Archaeal and Bacterial Type Strains, Phase II (KMG-II): from individual species to whole genera.</title>
        <authorList>
            <person name="Goeker M."/>
        </authorList>
    </citation>
    <scope>NUCLEOTIDE SEQUENCE [LARGE SCALE GENOMIC DNA]</scope>
    <source>
        <strain evidence="11 13">DSM 2261</strain>
    </source>
</reference>
<evidence type="ECO:0000256" key="6">
    <source>
        <dbReference type="ARBA" id="ARBA00022840"/>
    </source>
</evidence>
<keyword evidence="4 7" id="KW-0547">Nucleotide-binding</keyword>
<dbReference type="PROSITE" id="PS00108">
    <property type="entry name" value="PROTEIN_KINASE_ST"/>
    <property type="match status" value="1"/>
</dbReference>
<evidence type="ECO:0000256" key="7">
    <source>
        <dbReference type="PROSITE-ProRule" id="PRU10141"/>
    </source>
</evidence>
<dbReference type="Proteomes" id="UP000256345">
    <property type="component" value="Unassembled WGS sequence"/>
</dbReference>
<dbReference type="GO" id="GO:0004674">
    <property type="term" value="F:protein serine/threonine kinase activity"/>
    <property type="evidence" value="ECO:0007669"/>
    <property type="project" value="UniProtKB-KW"/>
</dbReference>
<dbReference type="CDD" id="cd12914">
    <property type="entry name" value="PDC1_DGC_like"/>
    <property type="match status" value="1"/>
</dbReference>
<evidence type="ECO:0000256" key="3">
    <source>
        <dbReference type="ARBA" id="ARBA00022679"/>
    </source>
</evidence>
<dbReference type="Pfam" id="PF00069">
    <property type="entry name" value="Pkinase"/>
    <property type="match status" value="1"/>
</dbReference>
<keyword evidence="8" id="KW-1133">Transmembrane helix</keyword>
<evidence type="ECO:0000313" key="10">
    <source>
        <dbReference type="EMBL" id="AKJ04342.1"/>
    </source>
</evidence>
<keyword evidence="8" id="KW-0472">Membrane</keyword>
<feature type="transmembrane region" description="Helical" evidence="8">
    <location>
        <begin position="672"/>
        <end position="695"/>
    </location>
</feature>
<dbReference type="InterPro" id="IPR017441">
    <property type="entry name" value="Protein_kinase_ATP_BS"/>
</dbReference>
<dbReference type="SMART" id="SM00220">
    <property type="entry name" value="S_TKc"/>
    <property type="match status" value="1"/>
</dbReference>
<evidence type="ECO:0000256" key="5">
    <source>
        <dbReference type="ARBA" id="ARBA00022777"/>
    </source>
</evidence>
<dbReference type="EMBL" id="QUMU01000001">
    <property type="protein sequence ID" value="REG37579.1"/>
    <property type="molecule type" value="Genomic_DNA"/>
</dbReference>
<dbReference type="PANTHER" id="PTHR43289">
    <property type="entry name" value="MITOGEN-ACTIVATED PROTEIN KINASE KINASE KINASE 20-RELATED"/>
    <property type="match status" value="1"/>
</dbReference>
<sequence length="707" mass="77884">MTTPAPTPLCPQCGSNLSAAGLCPRCLLLGALDEEPELHPVSGLPSRFGDYELLELLGRGGMGRVYRARHLRLERVVALKMLVGGGLASEAELHRFRAETEAAARLDHPSIVPIYEVGEHDGCPYFTMKYVEGGNLADNLERFRGNARRVAEVLAVLARAVHHGHQRGILHRDLKPANVLLDAGGRPHVADFGVARHLEKEAHHTRSGIVVGTPGYMSPEQAAGRSRNLTTATDVYGLGAILYELLTGQPPFTADTPTQVLRRVLETEPTPPHQLAPGIDRDLETLCLKCLEKDPARRYGSAEELAEELERYLRGEPILARPMGRAARVWRWCRRHPVPAGLVGSIAWLLLVTAGAAITVAQAQVDDRRREELSTNIYAARTVAGTVLFKLEEYSDAIERAASSPRLREPLLRHDLPALQGFCREMYEAHEDPRLGLKLPGGESPFDSWFIVDAQGTVLARWPEPSRDFLGKNFAWRDYFEGAKRNALAQRVQPYISRAFLSEADDRHRFAISIPLLDAEGGWRGVLVGMVGTGATLGSLRLSDPDEARHRTAVLVAPRDRNRSEAGQPAPGGYIILLHEALGHGESLPLDGGLARELDEVRRSLTLAEGEQLRMPEPWPTVTLAEHRDPLATREGPWLAALAPVGYTGFVIIVQTPADAAFEMDKTLARRLVLWGGVPFLLGEALLGLVLWSAWRATVRWRESRET</sequence>
<dbReference type="Gene3D" id="3.30.450.20">
    <property type="entry name" value="PAS domain"/>
    <property type="match status" value="1"/>
</dbReference>
<dbReference type="InterPro" id="IPR029151">
    <property type="entry name" value="Sensor-like_sf"/>
</dbReference>
<proteinExistence type="predicted"/>
<protein>
    <recommendedName>
        <fullName evidence="1">non-specific serine/threonine protein kinase</fullName>
        <ecNumber evidence="1">2.7.11.1</ecNumber>
    </recommendedName>
</protein>
<dbReference type="FunFam" id="1.10.510.10:FF:000021">
    <property type="entry name" value="Serine/threonine protein kinase"/>
    <property type="match status" value="1"/>
</dbReference>
<name>A0AAC8QAZ1_9BACT</name>
<dbReference type="PANTHER" id="PTHR43289:SF6">
    <property type="entry name" value="SERINE_THREONINE-PROTEIN KINASE NEKL-3"/>
    <property type="match status" value="1"/>
</dbReference>
<evidence type="ECO:0000256" key="4">
    <source>
        <dbReference type="ARBA" id="ARBA00022741"/>
    </source>
</evidence>
<dbReference type="PROSITE" id="PS50011">
    <property type="entry name" value="PROTEIN_KINASE_DOM"/>
    <property type="match status" value="1"/>
</dbReference>
<dbReference type="Gene3D" id="3.30.200.20">
    <property type="entry name" value="Phosphorylase Kinase, domain 1"/>
    <property type="match status" value="1"/>
</dbReference>
<accession>A0AAC8QAZ1</accession>
<dbReference type="CDD" id="cd14014">
    <property type="entry name" value="STKc_PknB_like"/>
    <property type="match status" value="1"/>
</dbReference>
<dbReference type="Proteomes" id="UP000035579">
    <property type="component" value="Chromosome"/>
</dbReference>
<dbReference type="EMBL" id="CP011509">
    <property type="protein sequence ID" value="AKJ04342.1"/>
    <property type="molecule type" value="Genomic_DNA"/>
</dbReference>
<feature type="transmembrane region" description="Helical" evidence="8">
    <location>
        <begin position="338"/>
        <end position="361"/>
    </location>
</feature>
<keyword evidence="13" id="KW-1185">Reference proteome</keyword>
<dbReference type="RefSeq" id="WP_053066783.1">
    <property type="nucleotide sequence ID" value="NZ_CP011509.1"/>
</dbReference>
<dbReference type="GO" id="GO:0005524">
    <property type="term" value="F:ATP binding"/>
    <property type="evidence" value="ECO:0007669"/>
    <property type="project" value="UniProtKB-UniRule"/>
</dbReference>
<evidence type="ECO:0000313" key="12">
    <source>
        <dbReference type="Proteomes" id="UP000035579"/>
    </source>
</evidence>
<gene>
    <name evidence="10" type="ORF">AA314_05968</name>
    <name evidence="11" type="ORF">ATI61_101565</name>
</gene>